<reference evidence="2 3" key="1">
    <citation type="journal article" date="2021" name="bioRxiv">
        <title>Chromosome-scale and haplotype-resolved genome assembly of a tetraploid potato cultivar.</title>
        <authorList>
            <person name="Sun H."/>
            <person name="Jiao W.-B."/>
            <person name="Krause K."/>
            <person name="Campoy J.A."/>
            <person name="Goel M."/>
            <person name="Folz-Donahue K."/>
            <person name="Kukat C."/>
            <person name="Huettel B."/>
            <person name="Schneeberger K."/>
        </authorList>
    </citation>
    <scope>NUCLEOTIDE SEQUENCE [LARGE SCALE GENOMIC DNA]</scope>
    <source>
        <strain evidence="2">SolTubOtavaFocal</strain>
        <tissue evidence="2">Leaves</tissue>
    </source>
</reference>
<dbReference type="PANTHER" id="PTHR33233">
    <property type="entry name" value="ENDONUCLEASE/EXONUCLEASE/PHOSPHATASE"/>
    <property type="match status" value="1"/>
</dbReference>
<sequence length="163" mass="18613">MFCINRIAHNGMNLTFVPPQFIDGKTVVQLEEEEKWRCALIAYVIGECPGFNTMNRYITQNWSSVAKPEVYLHEEGYYIIKFASLNDMHEILYAGPYTINNRPIILKPWCPEFDLGNEFLTEIPLWVTFPKLPLNCWGVGSLSKIASALGTPLFADECTTKQT</sequence>
<keyword evidence="3" id="KW-1185">Reference proteome</keyword>
<organism evidence="2 3">
    <name type="scientific">Solanum tuberosum</name>
    <name type="common">Potato</name>
    <dbReference type="NCBI Taxonomy" id="4113"/>
    <lineage>
        <taxon>Eukaryota</taxon>
        <taxon>Viridiplantae</taxon>
        <taxon>Streptophyta</taxon>
        <taxon>Embryophyta</taxon>
        <taxon>Tracheophyta</taxon>
        <taxon>Spermatophyta</taxon>
        <taxon>Magnoliopsida</taxon>
        <taxon>eudicotyledons</taxon>
        <taxon>Gunneridae</taxon>
        <taxon>Pentapetalae</taxon>
        <taxon>asterids</taxon>
        <taxon>lamiids</taxon>
        <taxon>Solanales</taxon>
        <taxon>Solanaceae</taxon>
        <taxon>Solanoideae</taxon>
        <taxon>Solaneae</taxon>
        <taxon>Solanum</taxon>
    </lineage>
</organism>
<evidence type="ECO:0000313" key="3">
    <source>
        <dbReference type="Proteomes" id="UP000826656"/>
    </source>
</evidence>
<dbReference type="Pfam" id="PF14111">
    <property type="entry name" value="DUF4283"/>
    <property type="match status" value="1"/>
</dbReference>
<evidence type="ECO:0000313" key="2">
    <source>
        <dbReference type="EMBL" id="KAH0776900.1"/>
    </source>
</evidence>
<comment type="caution">
    <text evidence="2">The sequence shown here is derived from an EMBL/GenBank/DDBJ whole genome shotgun (WGS) entry which is preliminary data.</text>
</comment>
<protein>
    <recommendedName>
        <fullName evidence="1">DUF4283 domain-containing protein</fullName>
    </recommendedName>
</protein>
<dbReference type="InterPro" id="IPR025558">
    <property type="entry name" value="DUF4283"/>
</dbReference>
<dbReference type="Proteomes" id="UP000826656">
    <property type="component" value="Unassembled WGS sequence"/>
</dbReference>
<proteinExistence type="predicted"/>
<evidence type="ECO:0000259" key="1">
    <source>
        <dbReference type="Pfam" id="PF14111"/>
    </source>
</evidence>
<name>A0ABQ7W8I7_SOLTU</name>
<feature type="domain" description="DUF4283" evidence="1">
    <location>
        <begin position="33"/>
        <end position="115"/>
    </location>
</feature>
<dbReference type="EMBL" id="JAIVGD010000003">
    <property type="protein sequence ID" value="KAH0776900.1"/>
    <property type="molecule type" value="Genomic_DNA"/>
</dbReference>
<gene>
    <name evidence="2" type="ORF">KY290_008311</name>
</gene>
<dbReference type="PANTHER" id="PTHR33233:SF17">
    <property type="entry name" value="DUF4283 DOMAIN-CONTAINING PROTEIN"/>
    <property type="match status" value="1"/>
</dbReference>
<accession>A0ABQ7W8I7</accession>